<proteinExistence type="inferred from homology"/>
<keyword evidence="7" id="KW-1185">Reference proteome</keyword>
<dbReference type="InterPro" id="IPR000847">
    <property type="entry name" value="LysR_HTH_N"/>
</dbReference>
<feature type="domain" description="HTH lysR-type" evidence="5">
    <location>
        <begin position="4"/>
        <end position="61"/>
    </location>
</feature>
<evidence type="ECO:0000313" key="6">
    <source>
        <dbReference type="EMBL" id="ROQ24180.1"/>
    </source>
</evidence>
<accession>A0A3N1PBG9</accession>
<dbReference type="Pfam" id="PF00126">
    <property type="entry name" value="HTH_1"/>
    <property type="match status" value="1"/>
</dbReference>
<comment type="similarity">
    <text evidence="1">Belongs to the LysR transcriptional regulatory family.</text>
</comment>
<dbReference type="OrthoDB" id="9110639at2"/>
<dbReference type="InterPro" id="IPR058163">
    <property type="entry name" value="LysR-type_TF_proteobact-type"/>
</dbReference>
<evidence type="ECO:0000256" key="4">
    <source>
        <dbReference type="ARBA" id="ARBA00023163"/>
    </source>
</evidence>
<organism evidence="6 7">
    <name type="scientific">Gallaecimonas pentaromativorans</name>
    <dbReference type="NCBI Taxonomy" id="584787"/>
    <lineage>
        <taxon>Bacteria</taxon>
        <taxon>Pseudomonadati</taxon>
        <taxon>Pseudomonadota</taxon>
        <taxon>Gammaproteobacteria</taxon>
        <taxon>Enterobacterales</taxon>
        <taxon>Gallaecimonadaceae</taxon>
        <taxon>Gallaecimonas</taxon>
    </lineage>
</organism>
<gene>
    <name evidence="6" type="ORF">EDC28_10761</name>
</gene>
<sequence>MALDTLTSMTVFCDAIAHGSLAAAARHNGISAEMAGRHLSALESRLGVRLINRSTRKLHLTDAGRSYLERCRHILDEMRAVEAEVGALQHQPSGQLRIAAPLAFTTSVLAPAVNEFMNRYPQITLRFELSEREVDLLAGGFDVALRLGELPDSGLVAHPLGRFALLLVASPAYLATQPITNPEQLGSSEALLYSRTSSPQQLALSRGNERQTVALHGQLTASDIGFLVEMALLGKGVLLAPSFVVAPHLANGRLRQVLPEWSARQLPFHALVPHRALLPSTVRAFIDFLKAWLAGQDEIVAPNTLL</sequence>
<dbReference type="Gene3D" id="3.40.190.290">
    <property type="match status" value="1"/>
</dbReference>
<keyword evidence="2" id="KW-0805">Transcription regulation</keyword>
<keyword evidence="4" id="KW-0804">Transcription</keyword>
<dbReference type="Gene3D" id="1.10.10.10">
    <property type="entry name" value="Winged helix-like DNA-binding domain superfamily/Winged helix DNA-binding domain"/>
    <property type="match status" value="1"/>
</dbReference>
<dbReference type="GO" id="GO:0003700">
    <property type="term" value="F:DNA-binding transcription factor activity"/>
    <property type="evidence" value="ECO:0007669"/>
    <property type="project" value="InterPro"/>
</dbReference>
<dbReference type="GO" id="GO:0043565">
    <property type="term" value="F:sequence-specific DNA binding"/>
    <property type="evidence" value="ECO:0007669"/>
    <property type="project" value="TreeGrafter"/>
</dbReference>
<name>A0A3N1PBG9_9GAMM</name>
<dbReference type="GO" id="GO:0006351">
    <property type="term" value="P:DNA-templated transcription"/>
    <property type="evidence" value="ECO:0007669"/>
    <property type="project" value="TreeGrafter"/>
</dbReference>
<dbReference type="PROSITE" id="PS50931">
    <property type="entry name" value="HTH_LYSR"/>
    <property type="match status" value="1"/>
</dbReference>
<evidence type="ECO:0000256" key="2">
    <source>
        <dbReference type="ARBA" id="ARBA00023015"/>
    </source>
</evidence>
<dbReference type="STRING" id="584787.GCA_001247655_00742"/>
<dbReference type="InterPro" id="IPR036388">
    <property type="entry name" value="WH-like_DNA-bd_sf"/>
</dbReference>
<dbReference type="CDD" id="cd08422">
    <property type="entry name" value="PBP2_CrgA_like"/>
    <property type="match status" value="1"/>
</dbReference>
<dbReference type="FunFam" id="1.10.10.10:FF:000001">
    <property type="entry name" value="LysR family transcriptional regulator"/>
    <property type="match status" value="1"/>
</dbReference>
<dbReference type="InterPro" id="IPR036390">
    <property type="entry name" value="WH_DNA-bd_sf"/>
</dbReference>
<evidence type="ECO:0000256" key="3">
    <source>
        <dbReference type="ARBA" id="ARBA00023125"/>
    </source>
</evidence>
<evidence type="ECO:0000259" key="5">
    <source>
        <dbReference type="PROSITE" id="PS50931"/>
    </source>
</evidence>
<dbReference type="Proteomes" id="UP000268033">
    <property type="component" value="Unassembled WGS sequence"/>
</dbReference>
<dbReference type="Pfam" id="PF03466">
    <property type="entry name" value="LysR_substrate"/>
    <property type="match status" value="1"/>
</dbReference>
<reference evidence="6 7" key="1">
    <citation type="submission" date="2018-11" db="EMBL/GenBank/DDBJ databases">
        <title>Genomic Encyclopedia of Type Strains, Phase IV (KMG-IV): sequencing the most valuable type-strain genomes for metagenomic binning, comparative biology and taxonomic classification.</title>
        <authorList>
            <person name="Goeker M."/>
        </authorList>
    </citation>
    <scope>NUCLEOTIDE SEQUENCE [LARGE SCALE GENOMIC DNA]</scope>
    <source>
        <strain evidence="6 7">DSM 21945</strain>
    </source>
</reference>
<dbReference type="PANTHER" id="PTHR30537">
    <property type="entry name" value="HTH-TYPE TRANSCRIPTIONAL REGULATOR"/>
    <property type="match status" value="1"/>
</dbReference>
<evidence type="ECO:0000313" key="7">
    <source>
        <dbReference type="Proteomes" id="UP000268033"/>
    </source>
</evidence>
<dbReference type="InterPro" id="IPR005119">
    <property type="entry name" value="LysR_subst-bd"/>
</dbReference>
<dbReference type="PANTHER" id="PTHR30537:SF5">
    <property type="entry name" value="HTH-TYPE TRANSCRIPTIONAL ACTIVATOR TTDR-RELATED"/>
    <property type="match status" value="1"/>
</dbReference>
<evidence type="ECO:0000256" key="1">
    <source>
        <dbReference type="ARBA" id="ARBA00009437"/>
    </source>
</evidence>
<protein>
    <submittedName>
        <fullName evidence="6">LysR family transcriptional regulator</fullName>
    </submittedName>
</protein>
<dbReference type="SUPFAM" id="SSF46785">
    <property type="entry name" value="Winged helix' DNA-binding domain"/>
    <property type="match status" value="1"/>
</dbReference>
<dbReference type="EMBL" id="RJUL01000007">
    <property type="protein sequence ID" value="ROQ24180.1"/>
    <property type="molecule type" value="Genomic_DNA"/>
</dbReference>
<dbReference type="AlphaFoldDB" id="A0A3N1PBG9"/>
<dbReference type="SUPFAM" id="SSF53850">
    <property type="entry name" value="Periplasmic binding protein-like II"/>
    <property type="match status" value="1"/>
</dbReference>
<keyword evidence="3" id="KW-0238">DNA-binding</keyword>
<comment type="caution">
    <text evidence="6">The sequence shown here is derived from an EMBL/GenBank/DDBJ whole genome shotgun (WGS) entry which is preliminary data.</text>
</comment>
<dbReference type="RefSeq" id="WP_050659649.1">
    <property type="nucleotide sequence ID" value="NZ_LFWC01000010.1"/>
</dbReference>